<name>A0A917BGY7_9MICO</name>
<dbReference type="RefSeq" id="WP_188428522.1">
    <property type="nucleotide sequence ID" value="NZ_BAABKH010000005.1"/>
</dbReference>
<dbReference type="Pfam" id="PF12679">
    <property type="entry name" value="ABC2_membrane_2"/>
    <property type="match status" value="1"/>
</dbReference>
<reference evidence="3" key="1">
    <citation type="journal article" date="2014" name="Int. J. Syst. Evol. Microbiol.">
        <title>Complete genome sequence of Corynebacterium casei LMG S-19264T (=DSM 44701T), isolated from a smear-ripened cheese.</title>
        <authorList>
            <consortium name="US DOE Joint Genome Institute (JGI-PGF)"/>
            <person name="Walter F."/>
            <person name="Albersmeier A."/>
            <person name="Kalinowski J."/>
            <person name="Ruckert C."/>
        </authorList>
    </citation>
    <scope>NUCLEOTIDE SEQUENCE</scope>
    <source>
        <strain evidence="3">CGMCC 1.12160</strain>
    </source>
</reference>
<feature type="transmembrane region" description="Helical" evidence="2">
    <location>
        <begin position="235"/>
        <end position="257"/>
    </location>
</feature>
<keyword evidence="1" id="KW-0175">Coiled coil</keyword>
<evidence type="ECO:0000256" key="1">
    <source>
        <dbReference type="SAM" id="Coils"/>
    </source>
</evidence>
<evidence type="ECO:0008006" key="5">
    <source>
        <dbReference type="Google" id="ProtNLM"/>
    </source>
</evidence>
<feature type="transmembrane region" description="Helical" evidence="2">
    <location>
        <begin position="296"/>
        <end position="320"/>
    </location>
</feature>
<dbReference type="EMBL" id="BMEM01000001">
    <property type="protein sequence ID" value="GGF44922.1"/>
    <property type="molecule type" value="Genomic_DNA"/>
</dbReference>
<evidence type="ECO:0000313" key="4">
    <source>
        <dbReference type="Proteomes" id="UP000605670"/>
    </source>
</evidence>
<gene>
    <name evidence="3" type="ORF">GCM10011366_10790</name>
</gene>
<dbReference type="GO" id="GO:0005886">
    <property type="term" value="C:plasma membrane"/>
    <property type="evidence" value="ECO:0007669"/>
    <property type="project" value="UniProtKB-SubCell"/>
</dbReference>
<evidence type="ECO:0000256" key="2">
    <source>
        <dbReference type="SAM" id="Phobius"/>
    </source>
</evidence>
<reference evidence="3" key="2">
    <citation type="submission" date="2020-09" db="EMBL/GenBank/DDBJ databases">
        <authorList>
            <person name="Sun Q."/>
            <person name="Zhou Y."/>
        </authorList>
    </citation>
    <scope>NUCLEOTIDE SEQUENCE</scope>
    <source>
        <strain evidence="3">CGMCC 1.12160</strain>
    </source>
</reference>
<keyword evidence="2" id="KW-0812">Transmembrane</keyword>
<protein>
    <recommendedName>
        <fullName evidence="5">ABC-2 type transport system permease protein</fullName>
    </recommendedName>
</protein>
<keyword evidence="2" id="KW-1133">Transmembrane helix</keyword>
<sequence>MTRLLRVELRRLVARKVIWLTLAAAVLVALFTVSTVYLQASSIDRARAGANQELQQIQEQVERDRAMCLADEQRERARSGDPRVDFGCEQMQAPTAEEMYGTMPSLVDQYRMLLTGLAYPLMFLGLAMGSTAVAAEFGHRTMGSLLTFVPRRAPVFASKVLAPALASAPMAVAALALVLVGVPAVFRWFRVDDSVTGAQWTSLAWMSLRVVAITMVAAALGAAAAFLLRHSGLVIGLLVGYLLLVETFLAGLGGALLGRFALTRTITGWVQHGTTWETWPMTCGAFEDCQPVRHTLSFGAAATELGVILLVVVLLGWLWFRRADLD</sequence>
<keyword evidence="2" id="KW-0472">Membrane</keyword>
<feature type="transmembrane region" description="Helical" evidence="2">
    <location>
        <begin position="160"/>
        <end position="186"/>
    </location>
</feature>
<evidence type="ECO:0000313" key="3">
    <source>
        <dbReference type="EMBL" id="GGF44922.1"/>
    </source>
</evidence>
<accession>A0A917BGY7</accession>
<proteinExistence type="predicted"/>
<dbReference type="Proteomes" id="UP000605670">
    <property type="component" value="Unassembled WGS sequence"/>
</dbReference>
<feature type="transmembrane region" description="Helical" evidence="2">
    <location>
        <begin position="206"/>
        <end position="228"/>
    </location>
</feature>
<feature type="transmembrane region" description="Helical" evidence="2">
    <location>
        <begin position="117"/>
        <end position="139"/>
    </location>
</feature>
<organism evidence="3 4">
    <name type="scientific">Ornithinimicrobium tianjinense</name>
    <dbReference type="NCBI Taxonomy" id="1195761"/>
    <lineage>
        <taxon>Bacteria</taxon>
        <taxon>Bacillati</taxon>
        <taxon>Actinomycetota</taxon>
        <taxon>Actinomycetes</taxon>
        <taxon>Micrococcales</taxon>
        <taxon>Ornithinimicrobiaceae</taxon>
        <taxon>Ornithinimicrobium</taxon>
    </lineage>
</organism>
<feature type="transmembrane region" description="Helical" evidence="2">
    <location>
        <begin position="12"/>
        <end position="38"/>
    </location>
</feature>
<comment type="caution">
    <text evidence="3">The sequence shown here is derived from an EMBL/GenBank/DDBJ whole genome shotgun (WGS) entry which is preliminary data.</text>
</comment>
<feature type="coiled-coil region" evidence="1">
    <location>
        <begin position="40"/>
        <end position="67"/>
    </location>
</feature>
<keyword evidence="4" id="KW-1185">Reference proteome</keyword>
<dbReference type="GO" id="GO:0140359">
    <property type="term" value="F:ABC-type transporter activity"/>
    <property type="evidence" value="ECO:0007669"/>
    <property type="project" value="InterPro"/>
</dbReference>
<dbReference type="AlphaFoldDB" id="A0A917BGY7"/>